<dbReference type="Pfam" id="PF11309">
    <property type="entry name" value="DUF3112"/>
    <property type="match status" value="1"/>
</dbReference>
<dbReference type="GeneID" id="98129025"/>
<keyword evidence="2" id="KW-0472">Membrane</keyword>
<proteinExistence type="predicted"/>
<protein>
    <recommendedName>
        <fullName evidence="5">THH1/TOM1/TOM3 domain-containing protein</fullName>
    </recommendedName>
</protein>
<dbReference type="InterPro" id="IPR021460">
    <property type="entry name" value="DUF3112"/>
</dbReference>
<feature type="transmembrane region" description="Helical" evidence="2">
    <location>
        <begin position="146"/>
        <end position="167"/>
    </location>
</feature>
<organism evidence="3 4">
    <name type="scientific">Remersonia thermophila</name>
    <dbReference type="NCBI Taxonomy" id="72144"/>
    <lineage>
        <taxon>Eukaryota</taxon>
        <taxon>Fungi</taxon>
        <taxon>Dikarya</taxon>
        <taxon>Ascomycota</taxon>
        <taxon>Pezizomycotina</taxon>
        <taxon>Sordariomycetes</taxon>
        <taxon>Sordariomycetidae</taxon>
        <taxon>Sordariales</taxon>
        <taxon>Sordariales incertae sedis</taxon>
        <taxon>Remersonia</taxon>
    </lineage>
</organism>
<dbReference type="PANTHER" id="PTHR35184:SF1">
    <property type="entry name" value="INTEGRAL MEMBRANE PROTEIN"/>
    <property type="match status" value="1"/>
</dbReference>
<sequence>MASNSSQTGLAVIAADQPPGGIPNTSVDLPVSSALLALFAGAAAWHMTCFLRSRLVHPPKFLPSLLLFALCTSRVAALALRIAWAERPLDADLALAATVLTNAGVLLLYLVNLALARRVVRALHPRLPGPGGAAKRARRDAAASRLVLASVVAVLVMVVVCSVHSAFATDPAAIRRERIVLQVAVTYVVVLALLPAAAVAVVAAAALRRNGWSDPQRRWLPAGGGSHHSNRNHDDDDDDHHHHHHHYHHNNSNNNNNNNSSSSNISSSSSSSSDEEPASVGQGSFGFAMALLASASLLLGAGAAVRAAGTYARVPRGQERWFLSRPALYGFTFAAELVVAWSYALLRFDRRYSNPAPAAGAPSSSSAASDPNEASAAAATAAAAAAAAAKEAAA</sequence>
<evidence type="ECO:0000256" key="2">
    <source>
        <dbReference type="SAM" id="Phobius"/>
    </source>
</evidence>
<feature type="transmembrane region" description="Helical" evidence="2">
    <location>
        <begin position="179"/>
        <end position="207"/>
    </location>
</feature>
<feature type="transmembrane region" description="Helical" evidence="2">
    <location>
        <begin position="34"/>
        <end position="53"/>
    </location>
</feature>
<comment type="caution">
    <text evidence="3">The sequence shown here is derived from an EMBL/GenBank/DDBJ whole genome shotgun (WGS) entry which is preliminary data.</text>
</comment>
<name>A0ABR4D659_9PEZI</name>
<feature type="transmembrane region" description="Helical" evidence="2">
    <location>
        <begin position="285"/>
        <end position="307"/>
    </location>
</feature>
<keyword evidence="4" id="KW-1185">Reference proteome</keyword>
<feature type="transmembrane region" description="Helical" evidence="2">
    <location>
        <begin position="96"/>
        <end position="116"/>
    </location>
</feature>
<gene>
    <name evidence="3" type="ORF">VTJ83DRAFT_7547</name>
</gene>
<dbReference type="PANTHER" id="PTHR35184">
    <property type="entry name" value="YALI0C10208P"/>
    <property type="match status" value="1"/>
</dbReference>
<feature type="transmembrane region" description="Helical" evidence="2">
    <location>
        <begin position="65"/>
        <end position="84"/>
    </location>
</feature>
<dbReference type="Proteomes" id="UP001600064">
    <property type="component" value="Unassembled WGS sequence"/>
</dbReference>
<evidence type="ECO:0008006" key="5">
    <source>
        <dbReference type="Google" id="ProtNLM"/>
    </source>
</evidence>
<feature type="transmembrane region" description="Helical" evidence="2">
    <location>
        <begin position="327"/>
        <end position="346"/>
    </location>
</feature>
<dbReference type="EMBL" id="JAZGUE010000007">
    <property type="protein sequence ID" value="KAL2265037.1"/>
    <property type="molecule type" value="Genomic_DNA"/>
</dbReference>
<feature type="region of interest" description="Disordered" evidence="1">
    <location>
        <begin position="216"/>
        <end position="278"/>
    </location>
</feature>
<dbReference type="RefSeq" id="XP_070863764.1">
    <property type="nucleotide sequence ID" value="XM_071014381.1"/>
</dbReference>
<keyword evidence="2" id="KW-1133">Transmembrane helix</keyword>
<reference evidence="3 4" key="1">
    <citation type="journal article" date="2024" name="Commun. Biol.">
        <title>Comparative genomic analysis of thermophilic fungi reveals convergent evolutionary adaptations and gene losses.</title>
        <authorList>
            <person name="Steindorff A.S."/>
            <person name="Aguilar-Pontes M.V."/>
            <person name="Robinson A.J."/>
            <person name="Andreopoulos B."/>
            <person name="LaButti K."/>
            <person name="Kuo A."/>
            <person name="Mondo S."/>
            <person name="Riley R."/>
            <person name="Otillar R."/>
            <person name="Haridas S."/>
            <person name="Lipzen A."/>
            <person name="Grimwood J."/>
            <person name="Schmutz J."/>
            <person name="Clum A."/>
            <person name="Reid I.D."/>
            <person name="Moisan M.C."/>
            <person name="Butler G."/>
            <person name="Nguyen T.T.M."/>
            <person name="Dewar K."/>
            <person name="Conant G."/>
            <person name="Drula E."/>
            <person name="Henrissat B."/>
            <person name="Hansel C."/>
            <person name="Singer S."/>
            <person name="Hutchinson M.I."/>
            <person name="de Vries R.P."/>
            <person name="Natvig D.O."/>
            <person name="Powell A.J."/>
            <person name="Tsang A."/>
            <person name="Grigoriev I.V."/>
        </authorList>
    </citation>
    <scope>NUCLEOTIDE SEQUENCE [LARGE SCALE GENOMIC DNA]</scope>
    <source>
        <strain evidence="3 4">ATCC 22073</strain>
    </source>
</reference>
<evidence type="ECO:0000313" key="3">
    <source>
        <dbReference type="EMBL" id="KAL2265037.1"/>
    </source>
</evidence>
<feature type="compositionally biased region" description="Low complexity" evidence="1">
    <location>
        <begin position="250"/>
        <end position="272"/>
    </location>
</feature>
<accession>A0ABR4D659</accession>
<keyword evidence="2" id="KW-0812">Transmembrane</keyword>
<evidence type="ECO:0000256" key="1">
    <source>
        <dbReference type="SAM" id="MobiDB-lite"/>
    </source>
</evidence>
<evidence type="ECO:0000313" key="4">
    <source>
        <dbReference type="Proteomes" id="UP001600064"/>
    </source>
</evidence>